<dbReference type="EMBL" id="JARPUR010000006">
    <property type="protein sequence ID" value="KAK4874230.1"/>
    <property type="molecule type" value="Genomic_DNA"/>
</dbReference>
<keyword evidence="2" id="KW-1133">Transmembrane helix</keyword>
<feature type="transmembrane region" description="Helical" evidence="2">
    <location>
        <begin position="94"/>
        <end position="116"/>
    </location>
</feature>
<evidence type="ECO:0000256" key="2">
    <source>
        <dbReference type="SAM" id="Phobius"/>
    </source>
</evidence>
<dbReference type="CDD" id="cd00064">
    <property type="entry name" value="FU"/>
    <property type="match status" value="1"/>
</dbReference>
<proteinExistence type="predicted"/>
<protein>
    <submittedName>
        <fullName evidence="4">Uncharacterized protein</fullName>
    </submittedName>
</protein>
<feature type="chain" id="PRO_5043028730" evidence="3">
    <location>
        <begin position="26"/>
        <end position="350"/>
    </location>
</feature>
<evidence type="ECO:0000313" key="4">
    <source>
        <dbReference type="EMBL" id="KAK4874230.1"/>
    </source>
</evidence>
<evidence type="ECO:0000256" key="3">
    <source>
        <dbReference type="SAM" id="SignalP"/>
    </source>
</evidence>
<organism evidence="4 5">
    <name type="scientific">Aquatica leii</name>
    <dbReference type="NCBI Taxonomy" id="1421715"/>
    <lineage>
        <taxon>Eukaryota</taxon>
        <taxon>Metazoa</taxon>
        <taxon>Ecdysozoa</taxon>
        <taxon>Arthropoda</taxon>
        <taxon>Hexapoda</taxon>
        <taxon>Insecta</taxon>
        <taxon>Pterygota</taxon>
        <taxon>Neoptera</taxon>
        <taxon>Endopterygota</taxon>
        <taxon>Coleoptera</taxon>
        <taxon>Polyphaga</taxon>
        <taxon>Elateriformia</taxon>
        <taxon>Elateroidea</taxon>
        <taxon>Lampyridae</taxon>
        <taxon>Luciolinae</taxon>
        <taxon>Aquatica</taxon>
    </lineage>
</organism>
<name>A0AAN7SNS9_9COLE</name>
<evidence type="ECO:0000256" key="1">
    <source>
        <dbReference type="SAM" id="MobiDB-lite"/>
    </source>
</evidence>
<dbReference type="AlphaFoldDB" id="A0AAN7SNS9"/>
<feature type="region of interest" description="Disordered" evidence="1">
    <location>
        <begin position="262"/>
        <end position="286"/>
    </location>
</feature>
<feature type="signal peptide" evidence="3">
    <location>
        <begin position="1"/>
        <end position="25"/>
    </location>
</feature>
<keyword evidence="2" id="KW-0812">Transmembrane</keyword>
<keyword evidence="5" id="KW-1185">Reference proteome</keyword>
<comment type="caution">
    <text evidence="4">The sequence shown here is derived from an EMBL/GenBank/DDBJ whole genome shotgun (WGS) entry which is preliminary data.</text>
</comment>
<keyword evidence="2" id="KW-0472">Membrane</keyword>
<gene>
    <name evidence="4" type="ORF">RN001_013590</name>
</gene>
<dbReference type="InterPro" id="IPR006212">
    <property type="entry name" value="Furin_repeat"/>
</dbReference>
<dbReference type="Proteomes" id="UP001353858">
    <property type="component" value="Unassembled WGS sequence"/>
</dbReference>
<keyword evidence="3" id="KW-0732">Signal</keyword>
<accession>A0AAN7SNS9</accession>
<reference evidence="5" key="1">
    <citation type="submission" date="2023-01" db="EMBL/GenBank/DDBJ databases">
        <title>Key to firefly adult light organ development and bioluminescence: homeobox transcription factors regulate luciferase expression and transportation to peroxisome.</title>
        <authorList>
            <person name="Fu X."/>
        </authorList>
    </citation>
    <scope>NUCLEOTIDE SEQUENCE [LARGE SCALE GENOMIC DNA]</scope>
</reference>
<evidence type="ECO:0000313" key="5">
    <source>
        <dbReference type="Proteomes" id="UP001353858"/>
    </source>
</evidence>
<sequence>MCMFSDFLCTLITTLLLLCLGNCVGNYTGCEQEPACLKCGSAGCIKCPRLIIYSTRKCVDSCPTGYKIQWSTNIDYMGLMCKQTNGISSETTSILIGIVCGSIISVCIVTSAVIYLKRKRSYLHYMIETNSDVDDSPEKRDFVKQLEGFRPYARTFLEMLNDTRRQIREVHCEGDNTAASAYKPIIRDLAKILLLLNRPIEMLVVPDDWDRLHRWAEKLLHRHTQMSDVTHIQVNQLIKFLQTPSIPEDYSRASTTMSTFKPDQSFGSSSTLKGQTTKTTSDNCASSYTPSLNPQWQFNYPVLSNKRFSSSEFIPSQWKNSKEYLNNPYLLEDDFLQLGFRPQDEITTEL</sequence>